<name>A0A2X0WV65_9GAMM</name>
<dbReference type="AlphaFoldDB" id="A0A2X0WV65"/>
<proteinExistence type="predicted"/>
<sequence>MYLSPVKKYKTPATFDELFADDPFGLLANVGEKRVRMSASEKVMAIFEEVADFIKDNDKMPDPQSDDFEEILLFKKYNNLIKKYPEGEAYCKSLIEDEDDVAHDIHASLLSNSIHAKQKDNNSHLDQQIESMKQKSYQSFEDVFDDDPLGLLADVGDKPVEKESWRSRVSTDKQDDVKTKAEVCKDFYKYQRYFDEINSSLESGHLKAAPIMGDSASINFGDIFIVDGIVSIIADVYADTDRQSFDKSKRQYRVRQILSTGKESKPWSTTIKRSFYKTQSKAMRVVYADATGYTFLSTMRDELEKASEGSQNSIMSGYIYILQSKSKNKELVEFTANSSLIKIGFCTTSVKQRIANAKNEPTYLCAPVEIIKTFKCYNFDPRNLEDVLHTILRSHRLNIELTDKEGKKYKPKEWFTVSAQTACDIVDHIFAEDIADYYVDNVQGLLKRKIPSGGKKG</sequence>
<keyword evidence="3" id="KW-1185">Reference proteome</keyword>
<protein>
    <submittedName>
        <fullName evidence="2">T5orf172 domain</fullName>
    </submittedName>
</protein>
<dbReference type="SMART" id="SM00974">
    <property type="entry name" value="T5orf172"/>
    <property type="match status" value="1"/>
</dbReference>
<evidence type="ECO:0000313" key="2">
    <source>
        <dbReference type="EMBL" id="SPT70392.1"/>
    </source>
</evidence>
<feature type="domain" description="Bacteriophage T5 Orf172 DNA-binding" evidence="1">
    <location>
        <begin position="335"/>
        <end position="429"/>
    </location>
</feature>
<accession>A0A2X0WV65</accession>
<evidence type="ECO:0000313" key="3">
    <source>
        <dbReference type="Proteomes" id="UP000250086"/>
    </source>
</evidence>
<evidence type="ECO:0000259" key="1">
    <source>
        <dbReference type="SMART" id="SM00974"/>
    </source>
</evidence>
<gene>
    <name evidence="2" type="ORF">NCTC13093_01807</name>
</gene>
<dbReference type="Proteomes" id="UP000250086">
    <property type="component" value="Unassembled WGS sequence"/>
</dbReference>
<organism evidence="2 3">
    <name type="scientific">Anaerobiospirillum thomasii</name>
    <dbReference type="NCBI Taxonomy" id="179995"/>
    <lineage>
        <taxon>Bacteria</taxon>
        <taxon>Pseudomonadati</taxon>
        <taxon>Pseudomonadota</taxon>
        <taxon>Gammaproteobacteria</taxon>
        <taxon>Aeromonadales</taxon>
        <taxon>Succinivibrionaceae</taxon>
        <taxon>Anaerobiospirillum</taxon>
    </lineage>
</organism>
<reference evidence="2 3" key="1">
    <citation type="submission" date="2018-06" db="EMBL/GenBank/DDBJ databases">
        <authorList>
            <consortium name="Pathogen Informatics"/>
            <person name="Doyle S."/>
        </authorList>
    </citation>
    <scope>NUCLEOTIDE SEQUENCE [LARGE SCALE GENOMIC DNA]</scope>
    <source>
        <strain evidence="2 3">NCTC13093</strain>
    </source>
</reference>
<dbReference type="Pfam" id="PF13455">
    <property type="entry name" value="MUG113"/>
    <property type="match status" value="1"/>
</dbReference>
<dbReference type="InterPro" id="IPR018306">
    <property type="entry name" value="Phage_T5_Orf172_DNA-bd"/>
</dbReference>
<dbReference type="EMBL" id="UAPV01000001">
    <property type="protein sequence ID" value="SPT70392.1"/>
    <property type="molecule type" value="Genomic_DNA"/>
</dbReference>
<dbReference type="RefSeq" id="WP_113744464.1">
    <property type="nucleotide sequence ID" value="NZ_UAPV01000001.1"/>
</dbReference>